<protein>
    <recommendedName>
        <fullName evidence="3">Glycosyl transferase family 28 C-terminal domain-containing protein</fullName>
    </recommendedName>
</protein>
<reference evidence="1 2" key="1">
    <citation type="journal article" date="2012" name="J. Bacteriol.">
        <title>Complete Genome Sequence of Leptospirillum ferrooxidans Strain C2-3, Isolated from a Fresh Volcanic Ash Deposit on the Island of Miyake, Japan.</title>
        <authorList>
            <person name="Fujimura R."/>
            <person name="Sato Y."/>
            <person name="Nishizawa T."/>
            <person name="Oshima K."/>
            <person name="Kim S.-W."/>
            <person name="Hattori M."/>
            <person name="Kamijo T."/>
            <person name="Ohta H."/>
        </authorList>
    </citation>
    <scope>NUCLEOTIDE SEQUENCE [LARGE SCALE GENOMIC DNA]</scope>
    <source>
        <strain evidence="1 2">C2-3</strain>
    </source>
</reference>
<reference evidence="2" key="2">
    <citation type="submission" date="2012-03" db="EMBL/GenBank/DDBJ databases">
        <title>The complete genome sequence of the pioneer microbe on fresh volcanic deposit, Leptospirillum ferrooxidans strain C2-3.</title>
        <authorList>
            <person name="Fujimura R."/>
            <person name="Sato Y."/>
            <person name="Nishizawa T."/>
            <person name="Nanba K."/>
            <person name="Oshima K."/>
            <person name="Hattori M."/>
            <person name="Kamijo T."/>
            <person name="Ohta H."/>
        </authorList>
    </citation>
    <scope>NUCLEOTIDE SEQUENCE [LARGE SCALE GENOMIC DNA]</scope>
    <source>
        <strain evidence="2">C2-3</strain>
    </source>
</reference>
<evidence type="ECO:0008006" key="3">
    <source>
        <dbReference type="Google" id="ProtNLM"/>
    </source>
</evidence>
<dbReference type="KEGG" id="lfc:LFE_1975"/>
<sequence>MRILFSASNGLGLGHLNRLLSLALAIRNAEPKHEIIFLTNSEAGPYPEEFPFFTIRIPGKSRAKKSGLTLKSYLQTVRPIFWQAIASFDPHVIVVDTFPEGPEGELRAILEWPIKKIFVFREIDPDRWPEDQFQSLLSPFHKILVPHNPGEVPLPSFFDTDPRVHFIGPVTAPLSLHGREKARELLGIDTDPTLLVTLGGGGDPDSVSLSGKVANFLTNRKISFRLATGPLARIPSTQEFPRDKILSLWPLKPWLLAFDGIISSGGYNTFHEVIESGLPSFFIPFQRALDPQKDRILRAVSQGLAFSAKSSAPHLVMEALDHFLENRSNLFQSLKKTEKKVMSGAENGASFILDHPINAPKGT</sequence>
<dbReference type="GO" id="GO:0016757">
    <property type="term" value="F:glycosyltransferase activity"/>
    <property type="evidence" value="ECO:0007669"/>
    <property type="project" value="TreeGrafter"/>
</dbReference>
<gene>
    <name evidence="1" type="ordered locus">LFE_1975</name>
</gene>
<dbReference type="STRING" id="1162668.LFE_1975"/>
<evidence type="ECO:0000313" key="2">
    <source>
        <dbReference type="Proteomes" id="UP000007382"/>
    </source>
</evidence>
<dbReference type="PANTHER" id="PTHR21015">
    <property type="entry name" value="UDP-N-ACETYLGLUCOSAMINE--N-ACETYLMURAMYL-(PENTAPEPTIDE) PYROPHOSPHORYL-UNDECAPRENOL N-ACETYLGLUCOSAMINE TRANSFERASE 1"/>
    <property type="match status" value="1"/>
</dbReference>
<dbReference type="Proteomes" id="UP000007382">
    <property type="component" value="Chromosome"/>
</dbReference>
<dbReference type="HOGENOM" id="CLU_062400_0_0_0"/>
<organism evidence="1 2">
    <name type="scientific">Leptospirillum ferrooxidans (strain C2-3)</name>
    <dbReference type="NCBI Taxonomy" id="1162668"/>
    <lineage>
        <taxon>Bacteria</taxon>
        <taxon>Pseudomonadati</taxon>
        <taxon>Nitrospirota</taxon>
        <taxon>Nitrospiria</taxon>
        <taxon>Nitrospirales</taxon>
        <taxon>Nitrospiraceae</taxon>
        <taxon>Leptospirillum</taxon>
    </lineage>
</organism>
<evidence type="ECO:0000313" key="1">
    <source>
        <dbReference type="EMBL" id="BAM07651.1"/>
    </source>
</evidence>
<dbReference type="RefSeq" id="WP_014450135.1">
    <property type="nucleotide sequence ID" value="NC_017094.1"/>
</dbReference>
<dbReference type="AlphaFoldDB" id="I0IQV2"/>
<dbReference type="PATRIC" id="fig|1162668.3.peg.2339"/>
<dbReference type="OrthoDB" id="9813876at2"/>
<dbReference type="EMBL" id="AP012342">
    <property type="protein sequence ID" value="BAM07651.1"/>
    <property type="molecule type" value="Genomic_DNA"/>
</dbReference>
<dbReference type="eggNOG" id="COG4671">
    <property type="taxonomic scope" value="Bacteria"/>
</dbReference>
<dbReference type="Gene3D" id="3.40.50.2000">
    <property type="entry name" value="Glycogen Phosphorylase B"/>
    <property type="match status" value="1"/>
</dbReference>
<dbReference type="PANTHER" id="PTHR21015:SF28">
    <property type="entry name" value="SLL1722 PROTEIN"/>
    <property type="match status" value="1"/>
</dbReference>
<keyword evidence="2" id="KW-1185">Reference proteome</keyword>
<dbReference type="SUPFAM" id="SSF53756">
    <property type="entry name" value="UDP-Glycosyltransferase/glycogen phosphorylase"/>
    <property type="match status" value="1"/>
</dbReference>
<accession>I0IQV2</accession>
<name>I0IQV2_LEPFC</name>
<proteinExistence type="predicted"/>